<comment type="caution">
    <text evidence="1">The sequence shown here is derived from an EMBL/GenBank/DDBJ whole genome shotgun (WGS) entry which is preliminary data.</text>
</comment>
<sequence length="116" mass="12863">MTLTIADTRVIQPIELIERSDEIYQTTPYLIELGIVGRSLDLYQLLFSANVTNTVVKLGSALGIVYLILQGGGSTAIYCDFSDAPLLFPQYNPNILITPPDVLVKIDLTIWYRLAS</sequence>
<evidence type="ECO:0000313" key="1">
    <source>
        <dbReference type="EMBL" id="KKN10107.1"/>
    </source>
</evidence>
<name>A0A0F9NDQ2_9ZZZZ</name>
<accession>A0A0F9NDQ2</accession>
<dbReference type="AlphaFoldDB" id="A0A0F9NDQ2"/>
<gene>
    <name evidence="1" type="ORF">LCGC14_1039900</name>
</gene>
<protein>
    <submittedName>
        <fullName evidence="1">Uncharacterized protein</fullName>
    </submittedName>
</protein>
<dbReference type="EMBL" id="LAZR01004276">
    <property type="protein sequence ID" value="KKN10107.1"/>
    <property type="molecule type" value="Genomic_DNA"/>
</dbReference>
<proteinExistence type="predicted"/>
<reference evidence="1" key="1">
    <citation type="journal article" date="2015" name="Nature">
        <title>Complex archaea that bridge the gap between prokaryotes and eukaryotes.</title>
        <authorList>
            <person name="Spang A."/>
            <person name="Saw J.H."/>
            <person name="Jorgensen S.L."/>
            <person name="Zaremba-Niedzwiedzka K."/>
            <person name="Martijn J."/>
            <person name="Lind A.E."/>
            <person name="van Eijk R."/>
            <person name="Schleper C."/>
            <person name="Guy L."/>
            <person name="Ettema T.J."/>
        </authorList>
    </citation>
    <scope>NUCLEOTIDE SEQUENCE</scope>
</reference>
<organism evidence="1">
    <name type="scientific">marine sediment metagenome</name>
    <dbReference type="NCBI Taxonomy" id="412755"/>
    <lineage>
        <taxon>unclassified sequences</taxon>
        <taxon>metagenomes</taxon>
        <taxon>ecological metagenomes</taxon>
    </lineage>
</organism>